<dbReference type="PROSITE" id="PS00041">
    <property type="entry name" value="HTH_ARAC_FAMILY_1"/>
    <property type="match status" value="1"/>
</dbReference>
<dbReference type="PROSITE" id="PS01124">
    <property type="entry name" value="HTH_ARAC_FAMILY_2"/>
    <property type="match status" value="1"/>
</dbReference>
<feature type="domain" description="HTH araC/xylS-type" evidence="4">
    <location>
        <begin position="227"/>
        <end position="327"/>
    </location>
</feature>
<evidence type="ECO:0000256" key="3">
    <source>
        <dbReference type="ARBA" id="ARBA00023163"/>
    </source>
</evidence>
<protein>
    <submittedName>
        <fullName evidence="5">Helix-turn-helix domain-containing protein</fullName>
    </submittedName>
</protein>
<accession>A0A848KLR7</accession>
<dbReference type="Proteomes" id="UP000550729">
    <property type="component" value="Unassembled WGS sequence"/>
</dbReference>
<dbReference type="AlphaFoldDB" id="A0A848KLR7"/>
<dbReference type="SUPFAM" id="SSF46689">
    <property type="entry name" value="Homeodomain-like"/>
    <property type="match status" value="1"/>
</dbReference>
<keyword evidence="2" id="KW-0238">DNA-binding</keyword>
<dbReference type="InterPro" id="IPR050204">
    <property type="entry name" value="AraC_XylS_family_regulators"/>
</dbReference>
<name>A0A848KLR7_9ACTN</name>
<dbReference type="PANTHER" id="PTHR46796:SF6">
    <property type="entry name" value="ARAC SUBFAMILY"/>
    <property type="match status" value="1"/>
</dbReference>
<keyword evidence="3" id="KW-0804">Transcription</keyword>
<dbReference type="PANTHER" id="PTHR46796">
    <property type="entry name" value="HTH-TYPE TRANSCRIPTIONAL ACTIVATOR RHAS-RELATED"/>
    <property type="match status" value="1"/>
</dbReference>
<sequence length="334" mass="36500">MRFVWDTAQHPVTDQMAYWTDVVCQAFTPLVPERRSDHLANSAQQTGLYGYVRSERLAATNTAEIASCTQELSHGRREVKCAPSEEVFVNLQLEGTCLGEQDGAQCVVPAGGFAVFDTTRPYKLEFIESSEGHPWRVLSFRIPRDQLMPLVRLDAQITARTVSGGSGVGAVAATMMQTLWKAHGSLDEVSRLALDHACSQVVASSLGSGVIDSENPDRAAIDDALRTAVRHYILANISHGVVQAAAAARHVGVSVRKLHQLFNGVGTSFGAEVRELRLTHAARDLVDSDRSSSIADIAARWGFCDGSHLTRAFKQRYGCAPRDYRAQHIEQVAR</sequence>
<dbReference type="InterPro" id="IPR018060">
    <property type="entry name" value="HTH_AraC"/>
</dbReference>
<dbReference type="RefSeq" id="WP_170192495.1">
    <property type="nucleotide sequence ID" value="NZ_JABBNB010000001.1"/>
</dbReference>
<dbReference type="InterPro" id="IPR018062">
    <property type="entry name" value="HTH_AraC-typ_CS"/>
</dbReference>
<comment type="caution">
    <text evidence="5">The sequence shown here is derived from an EMBL/GenBank/DDBJ whole genome shotgun (WGS) entry which is preliminary data.</text>
</comment>
<evidence type="ECO:0000256" key="2">
    <source>
        <dbReference type="ARBA" id="ARBA00023125"/>
    </source>
</evidence>
<dbReference type="EMBL" id="JABBNB010000001">
    <property type="protein sequence ID" value="NMO00034.1"/>
    <property type="molecule type" value="Genomic_DNA"/>
</dbReference>
<evidence type="ECO:0000313" key="5">
    <source>
        <dbReference type="EMBL" id="NMO00034.1"/>
    </source>
</evidence>
<dbReference type="InterPro" id="IPR035418">
    <property type="entry name" value="AraC-bd_2"/>
</dbReference>
<keyword evidence="1" id="KW-0805">Transcription regulation</keyword>
<proteinExistence type="predicted"/>
<organism evidence="5 6">
    <name type="scientific">Gordonia asplenii</name>
    <dbReference type="NCBI Taxonomy" id="2725283"/>
    <lineage>
        <taxon>Bacteria</taxon>
        <taxon>Bacillati</taxon>
        <taxon>Actinomycetota</taxon>
        <taxon>Actinomycetes</taxon>
        <taxon>Mycobacteriales</taxon>
        <taxon>Gordoniaceae</taxon>
        <taxon>Gordonia</taxon>
    </lineage>
</organism>
<dbReference type="Pfam" id="PF14525">
    <property type="entry name" value="AraC_binding_2"/>
    <property type="match status" value="1"/>
</dbReference>
<dbReference type="InterPro" id="IPR009057">
    <property type="entry name" value="Homeodomain-like_sf"/>
</dbReference>
<evidence type="ECO:0000313" key="6">
    <source>
        <dbReference type="Proteomes" id="UP000550729"/>
    </source>
</evidence>
<evidence type="ECO:0000259" key="4">
    <source>
        <dbReference type="PROSITE" id="PS01124"/>
    </source>
</evidence>
<dbReference type="Gene3D" id="1.10.10.60">
    <property type="entry name" value="Homeodomain-like"/>
    <property type="match status" value="1"/>
</dbReference>
<evidence type="ECO:0000256" key="1">
    <source>
        <dbReference type="ARBA" id="ARBA00023015"/>
    </source>
</evidence>
<reference evidence="5 6" key="1">
    <citation type="submission" date="2020-04" db="EMBL/GenBank/DDBJ databases">
        <title>Gordonia sp. nov. TBRC 11910.</title>
        <authorList>
            <person name="Suriyachadkun C."/>
        </authorList>
    </citation>
    <scope>NUCLEOTIDE SEQUENCE [LARGE SCALE GENOMIC DNA]</scope>
    <source>
        <strain evidence="5 6">TBRC 11910</strain>
    </source>
</reference>
<dbReference type="GO" id="GO:0003700">
    <property type="term" value="F:DNA-binding transcription factor activity"/>
    <property type="evidence" value="ECO:0007669"/>
    <property type="project" value="InterPro"/>
</dbReference>
<dbReference type="Pfam" id="PF12833">
    <property type="entry name" value="HTH_18"/>
    <property type="match status" value="1"/>
</dbReference>
<dbReference type="GO" id="GO:0043565">
    <property type="term" value="F:sequence-specific DNA binding"/>
    <property type="evidence" value="ECO:0007669"/>
    <property type="project" value="InterPro"/>
</dbReference>
<keyword evidence="6" id="KW-1185">Reference proteome</keyword>
<gene>
    <name evidence="5" type="ORF">HH308_02260</name>
</gene>
<dbReference type="SMART" id="SM00342">
    <property type="entry name" value="HTH_ARAC"/>
    <property type="match status" value="1"/>
</dbReference>